<feature type="region of interest" description="Leucine repeat II (LRII)" evidence="5">
    <location>
        <begin position="563"/>
        <end position="595"/>
    </location>
</feature>
<dbReference type="PROSITE" id="PS50985">
    <property type="entry name" value="GRAS"/>
    <property type="match status" value="2"/>
</dbReference>
<feature type="region of interest" description="SAW" evidence="5">
    <location>
        <begin position="701"/>
        <end position="781"/>
    </location>
</feature>
<evidence type="ECO:0000256" key="4">
    <source>
        <dbReference type="ARBA" id="ARBA00023242"/>
    </source>
</evidence>
<feature type="compositionally biased region" description="Polar residues" evidence="6">
    <location>
        <begin position="56"/>
        <end position="72"/>
    </location>
</feature>
<evidence type="ECO:0000256" key="1">
    <source>
        <dbReference type="ARBA" id="ARBA00004123"/>
    </source>
</evidence>
<proteinExistence type="inferred from homology"/>
<organism evidence="7 8">
    <name type="scientific">Arachis hypogaea</name>
    <name type="common">Peanut</name>
    <dbReference type="NCBI Taxonomy" id="3818"/>
    <lineage>
        <taxon>Eukaryota</taxon>
        <taxon>Viridiplantae</taxon>
        <taxon>Streptophyta</taxon>
        <taxon>Embryophyta</taxon>
        <taxon>Tracheophyta</taxon>
        <taxon>Spermatophyta</taxon>
        <taxon>Magnoliopsida</taxon>
        <taxon>eudicotyledons</taxon>
        <taxon>Gunneridae</taxon>
        <taxon>Pentapetalae</taxon>
        <taxon>rosids</taxon>
        <taxon>fabids</taxon>
        <taxon>Fabales</taxon>
        <taxon>Fabaceae</taxon>
        <taxon>Papilionoideae</taxon>
        <taxon>50 kb inversion clade</taxon>
        <taxon>dalbergioids sensu lato</taxon>
        <taxon>Dalbergieae</taxon>
        <taxon>Pterocarpus clade</taxon>
        <taxon>Arachis</taxon>
    </lineage>
</organism>
<feature type="region of interest" description="SAW" evidence="5">
    <location>
        <begin position="1313"/>
        <end position="1388"/>
    </location>
</feature>
<evidence type="ECO:0000256" key="2">
    <source>
        <dbReference type="ARBA" id="ARBA00023015"/>
    </source>
</evidence>
<sequence length="1390" mass="157338">MPLKMDPNFNSSFLNGFRFNQVPTIPNVEEQCPDPVNGLETMNFGFMNDPFLLPPDQNNSQNPTSSISTITTADEDSPLDDTDFSATVLRYINQMLMEEDMEEKPCMFHDSLALQAAEKSLYDAIGGTYPHLPPHPLSSSIQHQAQNYHNVESPDDSLSSNFSSYSSGLSTISTSNLVESHWSNFDPSEYKPSILQTSFPADFVFQASSNPGTQSSTNNRNSFTTANNGGGLLGSSGAGFFDSSFLSKSESMLQFKRGMEEASKFLPKGNPLVIDLENSTFNPSFQKAPQHVDIKEERDEREYFSGESKGRKNHEREDQVELQDGRSNKQSAIYREDSELSELFDKILLGTGCGKEAPPRCICDEDKPNGQDKNVQQKEETNKFSSGKNRVKKQGNKKGVVDLRTLLVLCAQAVSSDDHSTANELLKQIRQHSSRLGDGSQRLAHCFANALEARLAGSGTQLYTSLTSKRKSAADMVKAYQMFISACPFKKLAIIFANHTILNLPKPKEVETLHIIDFGIRYGFQWPALIFRLSKRPGGPPKLRITGIELPQPGFRPAERVQETGRRLAKYCERFNVPFEFNAIAQKWETIKIEDLKIKENELLAVNCMVRFKNLLDETVVLNSPRDAVLKLIRKANPNIFIHATVNGNYNAPFFVTRFREALFHYSTLFDVLDTNVDREDPMRLMFEEEFFGREVVNIIACEGSERVERPETYKQWQVRNTRAGFRQLPLDDHLIHKLRCKLKDVYHGDFMLDVDGNYMLQDQLFDEFPQYTSYVEEAAAAPVASTAVDPSVEDADFSETAKFITQVLMEEGVEQRPFYDPFSLNATEQSFYDALNDFNSHAISQHDSNASYVTNFGVYDVDTSFTKLLAQNIFSDSDSVSQFRRGLEEASKFLPPGPQLVTGFETTPAVAVPIDELKGDKAVGLKGRKNHEREEWSDDTEEGRSNKHSATSSVVDESELSEMFDKVLLSIGAPMCFPVNNEVEKASNPSTSNGGKGRPKRQGKKKETIDLRTLLVLCAQAVSACDNRTATELLKQIRQHSTPSGDATQRTAHYFANGLEARLHGDGTGTQGFYTYVSTKRLSAAEFLKAYKVFMSACPFSKFANFFANKMIMKAAQNAETLHIIDFGILYGFQWPILIKFLSDRETGPLKKLKITGIEFPQPGFRPAERLHETGRRLANYCERFKVPFEYNAIASRNWETIQVEDFKIESNEFLAVNCHKRFENLMDETIEVNSPRDAVLQLIKKINPDIFVQAIVNGSYNAPFFATRFREALFHFSAIYDMCDAVIPRDNEKRMKIEREIIGREVLNVVACEGFERIDRPETYKQWQARNTRAGFKQLPLNEELMAKFSAKLKEWYHKDFVFDEDGNWMLQGWKGRVLYASTCWVLN</sequence>
<dbReference type="InterPro" id="IPR005202">
    <property type="entry name" value="TF_GRAS"/>
</dbReference>
<evidence type="ECO:0000256" key="5">
    <source>
        <dbReference type="PROSITE-ProRule" id="PRU01191"/>
    </source>
</evidence>
<protein>
    <recommendedName>
        <fullName evidence="9">Scarecrow-like protein 14</fullName>
    </recommendedName>
</protein>
<keyword evidence="3" id="KW-0804">Transcription</keyword>
<keyword evidence="2" id="KW-0805">Transcription regulation</keyword>
<evidence type="ECO:0000256" key="3">
    <source>
        <dbReference type="ARBA" id="ARBA00023163"/>
    </source>
</evidence>
<accession>A0A445E4F5</accession>
<evidence type="ECO:0000313" key="7">
    <source>
        <dbReference type="EMBL" id="RYR70225.1"/>
    </source>
</evidence>
<name>A0A445E4F5_ARAHY</name>
<feature type="short sequence motif" description="VHIID" evidence="5">
    <location>
        <begin position="1123"/>
        <end position="1127"/>
    </location>
</feature>
<feature type="compositionally biased region" description="Basic and acidic residues" evidence="6">
    <location>
        <begin position="290"/>
        <end position="327"/>
    </location>
</feature>
<dbReference type="STRING" id="3818.A0A445E4F5"/>
<comment type="caution">
    <text evidence="5">Lacks conserved residue(s) required for the propagation of feature annotation.</text>
</comment>
<comment type="subcellular location">
    <subcellularLocation>
        <location evidence="1">Nucleus</location>
    </subcellularLocation>
</comment>
<feature type="region of interest" description="Disordered" evidence="6">
    <location>
        <begin position="924"/>
        <end position="957"/>
    </location>
</feature>
<feature type="region of interest" description="Disordered" evidence="6">
    <location>
        <begin position="284"/>
        <end position="334"/>
    </location>
</feature>
<evidence type="ECO:0008006" key="9">
    <source>
        <dbReference type="Google" id="ProtNLM"/>
    </source>
</evidence>
<keyword evidence="4" id="KW-0539">Nucleus</keyword>
<reference evidence="7 8" key="1">
    <citation type="submission" date="2019-01" db="EMBL/GenBank/DDBJ databases">
        <title>Sequencing of cultivated peanut Arachis hypogaea provides insights into genome evolution and oil improvement.</title>
        <authorList>
            <person name="Chen X."/>
        </authorList>
    </citation>
    <scope>NUCLEOTIDE SEQUENCE [LARGE SCALE GENOMIC DNA]</scope>
    <source>
        <strain evidence="8">cv. Fuhuasheng</strain>
        <tissue evidence="7">Leaves</tissue>
    </source>
</reference>
<dbReference type="GO" id="GO:0005634">
    <property type="term" value="C:nucleus"/>
    <property type="evidence" value="ECO:0007669"/>
    <property type="project" value="UniProtKB-SubCell"/>
</dbReference>
<comment type="caution">
    <text evidence="7">The sequence shown here is derived from an EMBL/GenBank/DDBJ whole genome shotgun (WGS) entry which is preliminary data.</text>
</comment>
<feature type="region of interest" description="Disordered" evidence="6">
    <location>
        <begin position="53"/>
        <end position="79"/>
    </location>
</feature>
<feature type="short sequence motif" description="VHIID" evidence="5">
    <location>
        <begin position="513"/>
        <end position="517"/>
    </location>
</feature>
<comment type="similarity">
    <text evidence="5">Belongs to the GRAS family.</text>
</comment>
<feature type="region of interest" description="Leucine repeat I (LRI)" evidence="5">
    <location>
        <begin position="401"/>
        <end position="461"/>
    </location>
</feature>
<dbReference type="Pfam" id="PF03514">
    <property type="entry name" value="GRAS"/>
    <property type="match status" value="2"/>
</dbReference>
<dbReference type="PANTHER" id="PTHR31636">
    <property type="entry name" value="OSJNBA0084A10.13 PROTEIN-RELATED"/>
    <property type="match status" value="1"/>
</dbReference>
<gene>
    <name evidence="7" type="ORF">Ahy_A03g016734</name>
</gene>
<dbReference type="Proteomes" id="UP000289738">
    <property type="component" value="Chromosome A03"/>
</dbReference>
<dbReference type="EMBL" id="SDMP01000003">
    <property type="protein sequence ID" value="RYR70225.1"/>
    <property type="molecule type" value="Genomic_DNA"/>
</dbReference>
<keyword evidence="8" id="KW-1185">Reference proteome</keyword>
<feature type="region of interest" description="Disordered" evidence="6">
    <location>
        <begin position="359"/>
        <end position="395"/>
    </location>
</feature>
<evidence type="ECO:0000313" key="8">
    <source>
        <dbReference type="Proteomes" id="UP000289738"/>
    </source>
</evidence>
<feature type="compositionally biased region" description="Basic and acidic residues" evidence="6">
    <location>
        <begin position="362"/>
        <end position="382"/>
    </location>
</feature>
<feature type="region of interest" description="Disordered" evidence="6">
    <location>
        <begin position="983"/>
        <end position="1006"/>
    </location>
</feature>
<feature type="region of interest" description="Leucine repeat II (LRII)" evidence="5">
    <location>
        <begin position="1174"/>
        <end position="1206"/>
    </location>
</feature>
<evidence type="ECO:0000256" key="6">
    <source>
        <dbReference type="SAM" id="MobiDB-lite"/>
    </source>
</evidence>